<evidence type="ECO:0000313" key="2">
    <source>
        <dbReference type="EMBL" id="SIT04650.1"/>
    </source>
</evidence>
<dbReference type="SUPFAM" id="SSF56235">
    <property type="entry name" value="N-terminal nucleophile aminohydrolases (Ntn hydrolases)"/>
    <property type="match status" value="1"/>
</dbReference>
<sequence length="332" mass="37540">MALVFRAISEDQPGPKWAGLFADYWPSYHAWWAREGLRSRPTYLESRRAIRTHMPEIADLYEELCELAGGSDSAARFLSFYCPPRYLAGCSQAIWPGDDPLLVRNYDYNPDAFDAIVLKTRWQGRGVIGTSDGLFGLVDGINDAGLVVSLTFGGRREVGQGFGVPLILRYILQTCTTTEEAGDVLTRIPCHMSYNVTVLDERRRFLTAYLTPDRPTLLTHAAVATNHQERVEWTSHARFTATVERERFLLQRLTLHPETQAKFIGAFLKPPLYSTAFTSGFGTLYTAAYRPRRRALELQWPGRVWEKSFDVFEEDSVALSMPGPTAARQAQF</sequence>
<dbReference type="Gene3D" id="3.60.60.10">
    <property type="entry name" value="Penicillin V Acylase, Chain A"/>
    <property type="match status" value="1"/>
</dbReference>
<gene>
    <name evidence="2" type="ORF">SAMN05421759_11218</name>
</gene>
<dbReference type="Proteomes" id="UP000186684">
    <property type="component" value="Unassembled WGS sequence"/>
</dbReference>
<dbReference type="InterPro" id="IPR029055">
    <property type="entry name" value="Ntn_hydrolases_N"/>
</dbReference>
<protein>
    <submittedName>
        <fullName evidence="2">Predicted choloylglycine hydrolase</fullName>
    </submittedName>
</protein>
<dbReference type="AlphaFoldDB" id="A0A1N7P260"/>
<dbReference type="OrthoDB" id="8617387at2"/>
<organism evidence="2 3">
    <name type="scientific">Roseivivax lentus</name>
    <dbReference type="NCBI Taxonomy" id="633194"/>
    <lineage>
        <taxon>Bacteria</taxon>
        <taxon>Pseudomonadati</taxon>
        <taxon>Pseudomonadota</taxon>
        <taxon>Alphaproteobacteria</taxon>
        <taxon>Rhodobacterales</taxon>
        <taxon>Roseobacteraceae</taxon>
        <taxon>Roseivivax</taxon>
    </lineage>
</organism>
<accession>A0A1N7P260</accession>
<dbReference type="RefSeq" id="WP_076449502.1">
    <property type="nucleotide sequence ID" value="NZ_FTOQ01000012.1"/>
</dbReference>
<proteinExistence type="predicted"/>
<dbReference type="GO" id="GO:0016787">
    <property type="term" value="F:hydrolase activity"/>
    <property type="evidence" value="ECO:0007669"/>
    <property type="project" value="UniProtKB-KW"/>
</dbReference>
<evidence type="ECO:0000313" key="3">
    <source>
        <dbReference type="Proteomes" id="UP000186684"/>
    </source>
</evidence>
<keyword evidence="2" id="KW-0378">Hydrolase</keyword>
<dbReference type="InterPro" id="IPR005079">
    <property type="entry name" value="Peptidase_C45_hydrolase"/>
</dbReference>
<feature type="domain" description="Peptidase C45 hydrolase" evidence="1">
    <location>
        <begin position="98"/>
        <end position="302"/>
    </location>
</feature>
<dbReference type="STRING" id="633194.SAMN05421759_11218"/>
<dbReference type="Pfam" id="PF03417">
    <property type="entry name" value="AAT"/>
    <property type="match status" value="1"/>
</dbReference>
<evidence type="ECO:0000259" key="1">
    <source>
        <dbReference type="Pfam" id="PF03417"/>
    </source>
</evidence>
<dbReference type="NCBIfam" id="NF040521">
    <property type="entry name" value="C45_proenzyme"/>
    <property type="match status" value="1"/>
</dbReference>
<reference evidence="3" key="1">
    <citation type="submission" date="2017-01" db="EMBL/GenBank/DDBJ databases">
        <authorList>
            <person name="Varghese N."/>
            <person name="Submissions S."/>
        </authorList>
    </citation>
    <scope>NUCLEOTIDE SEQUENCE [LARGE SCALE GENOMIC DNA]</scope>
    <source>
        <strain evidence="3">DSM 29430</strain>
    </source>
</reference>
<keyword evidence="3" id="KW-1185">Reference proteome</keyword>
<dbReference type="EMBL" id="FTOQ01000012">
    <property type="protein sequence ID" value="SIT04650.1"/>
    <property type="molecule type" value="Genomic_DNA"/>
</dbReference>
<name>A0A1N7P260_9RHOB</name>
<dbReference type="InterPro" id="IPR047794">
    <property type="entry name" value="C45_proenzyme-like"/>
</dbReference>